<sequence>MRSPGLFPSTSTYSNLNHLLWPAKGLGIPSSILDNIPWFLWFIWKARNDKLFNGTDTSPLDTVRVEARLRVMGACAPDNWRLAQIVHKAHDDEELLPQTSTQPLGPRCSFDASWHQDDALFGGGMVLTDKDGVKTFGSFTSNRGLTPLHAELQALLWAMKSTLQLNHLGMTFETDCQRLVKIIEDEKEEDWPSLMVEFEEFHYLHSMFNSCSLCFIPRSCNVRADDLAKGARARGLIFSHVNSRLPCWMAQTNHMEFF</sequence>
<comment type="caution">
    <text evidence="2">The sequence shown here is derived from an EMBL/GenBank/DDBJ whole genome shotgun (WGS) entry which is preliminary data.</text>
</comment>
<dbReference type="AlphaFoldDB" id="A0A8S9N833"/>
<evidence type="ECO:0000313" key="3">
    <source>
        <dbReference type="Proteomes" id="UP000712600"/>
    </source>
</evidence>
<dbReference type="Proteomes" id="UP000712600">
    <property type="component" value="Unassembled WGS sequence"/>
</dbReference>
<evidence type="ECO:0000259" key="1">
    <source>
        <dbReference type="Pfam" id="PF13456"/>
    </source>
</evidence>
<dbReference type="Pfam" id="PF13456">
    <property type="entry name" value="RVT_3"/>
    <property type="match status" value="1"/>
</dbReference>
<proteinExistence type="predicted"/>
<accession>A0A8S9N833</accession>
<dbReference type="GO" id="GO:0004523">
    <property type="term" value="F:RNA-DNA hybrid ribonuclease activity"/>
    <property type="evidence" value="ECO:0007669"/>
    <property type="project" value="InterPro"/>
</dbReference>
<dbReference type="CDD" id="cd06222">
    <property type="entry name" value="RNase_H_like"/>
    <property type="match status" value="1"/>
</dbReference>
<evidence type="ECO:0000313" key="2">
    <source>
        <dbReference type="EMBL" id="KAF3488804.1"/>
    </source>
</evidence>
<dbReference type="Gene3D" id="3.30.420.10">
    <property type="entry name" value="Ribonuclease H-like superfamily/Ribonuclease H"/>
    <property type="match status" value="1"/>
</dbReference>
<organism evidence="2 3">
    <name type="scientific">Brassica cretica</name>
    <name type="common">Mustard</name>
    <dbReference type="NCBI Taxonomy" id="69181"/>
    <lineage>
        <taxon>Eukaryota</taxon>
        <taxon>Viridiplantae</taxon>
        <taxon>Streptophyta</taxon>
        <taxon>Embryophyta</taxon>
        <taxon>Tracheophyta</taxon>
        <taxon>Spermatophyta</taxon>
        <taxon>Magnoliopsida</taxon>
        <taxon>eudicotyledons</taxon>
        <taxon>Gunneridae</taxon>
        <taxon>Pentapetalae</taxon>
        <taxon>rosids</taxon>
        <taxon>malvids</taxon>
        <taxon>Brassicales</taxon>
        <taxon>Brassicaceae</taxon>
        <taxon>Brassiceae</taxon>
        <taxon>Brassica</taxon>
    </lineage>
</organism>
<name>A0A8S9N833_BRACR</name>
<dbReference type="InterPro" id="IPR012337">
    <property type="entry name" value="RNaseH-like_sf"/>
</dbReference>
<dbReference type="InterPro" id="IPR044730">
    <property type="entry name" value="RNase_H-like_dom_plant"/>
</dbReference>
<gene>
    <name evidence="2" type="ORF">F2Q69_00055793</name>
</gene>
<dbReference type="SUPFAM" id="SSF53098">
    <property type="entry name" value="Ribonuclease H-like"/>
    <property type="match status" value="1"/>
</dbReference>
<dbReference type="GO" id="GO:0003676">
    <property type="term" value="F:nucleic acid binding"/>
    <property type="evidence" value="ECO:0007669"/>
    <property type="project" value="InterPro"/>
</dbReference>
<dbReference type="PANTHER" id="PTHR34146">
    <property type="entry name" value="POLYNUCLEOTIDYL TRANSFERASE, RIBONUCLEASE H-LIKE SUPERFAMILY PROTEIN-RELATED"/>
    <property type="match status" value="1"/>
</dbReference>
<dbReference type="InterPro" id="IPR002156">
    <property type="entry name" value="RNaseH_domain"/>
</dbReference>
<dbReference type="InterPro" id="IPR036397">
    <property type="entry name" value="RNaseH_sf"/>
</dbReference>
<feature type="domain" description="RNase H type-1" evidence="1">
    <location>
        <begin position="110"/>
        <end position="230"/>
    </location>
</feature>
<reference evidence="2" key="1">
    <citation type="submission" date="2019-12" db="EMBL/GenBank/DDBJ databases">
        <title>Genome sequencing and annotation of Brassica cretica.</title>
        <authorList>
            <person name="Studholme D.J."/>
            <person name="Sarris P."/>
        </authorList>
    </citation>
    <scope>NUCLEOTIDE SEQUENCE</scope>
    <source>
        <strain evidence="2">PFS-109/04</strain>
        <tissue evidence="2">Leaf</tissue>
    </source>
</reference>
<dbReference type="PANTHER" id="PTHR34146:SF3">
    <property type="entry name" value="POLYNUCLEOTIDYL TRANSFERASE, RIBONUCLEASE H-LIKE SUPERFAMILY PROTEIN"/>
    <property type="match status" value="1"/>
</dbReference>
<protein>
    <recommendedName>
        <fullName evidence="1">RNase H type-1 domain-containing protein</fullName>
    </recommendedName>
</protein>
<dbReference type="EMBL" id="QGKX02002183">
    <property type="protein sequence ID" value="KAF3488804.1"/>
    <property type="molecule type" value="Genomic_DNA"/>
</dbReference>